<dbReference type="Gene3D" id="3.80.10.10">
    <property type="entry name" value="Ribonuclease Inhibitor"/>
    <property type="match status" value="1"/>
</dbReference>
<sequence>MLDKSADMLCHNIGLKRFSLDLFRTEGRTTKHSGFGNALKMNHTLQHLELQLPVHVELDLEELVQPLIMDENGHQANSTLTALRVSGLSTMSSVGASFARMLQKNSSIKHFDLRTPSTSESDVQELIRSLVENHSLETLNLSYCNGVKGSVFPTIMDVLLVNFTLKDIGLVGTPLHAKGKHFAIKEQLRRNAMSKELHLKNLIMARPTSARVIFCGSPYAGTP</sequence>
<proteinExistence type="predicted"/>
<organism evidence="1 2">
    <name type="scientific">Sphagnum troendelagicum</name>
    <dbReference type="NCBI Taxonomy" id="128251"/>
    <lineage>
        <taxon>Eukaryota</taxon>
        <taxon>Viridiplantae</taxon>
        <taxon>Streptophyta</taxon>
        <taxon>Embryophyta</taxon>
        <taxon>Bryophyta</taxon>
        <taxon>Sphagnophytina</taxon>
        <taxon>Sphagnopsida</taxon>
        <taxon>Sphagnales</taxon>
        <taxon>Sphagnaceae</taxon>
        <taxon>Sphagnum</taxon>
    </lineage>
</organism>
<keyword evidence="2" id="KW-1185">Reference proteome</keyword>
<dbReference type="PANTHER" id="PTHR47679">
    <property type="entry name" value="PROTEIN TORNADO 1"/>
    <property type="match status" value="1"/>
</dbReference>
<reference evidence="1" key="1">
    <citation type="submission" date="2024-02" db="EMBL/GenBank/DDBJ databases">
        <authorList>
            <consortium name="ELIXIR-Norway"/>
            <consortium name="Elixir Norway"/>
        </authorList>
    </citation>
    <scope>NUCLEOTIDE SEQUENCE</scope>
</reference>
<evidence type="ECO:0000313" key="1">
    <source>
        <dbReference type="EMBL" id="CAK9215187.1"/>
    </source>
</evidence>
<evidence type="ECO:0000313" key="2">
    <source>
        <dbReference type="Proteomes" id="UP001497512"/>
    </source>
</evidence>
<dbReference type="PANTHER" id="PTHR47679:SF1">
    <property type="entry name" value="PROTEIN TORNADO 1"/>
    <property type="match status" value="1"/>
</dbReference>
<dbReference type="Proteomes" id="UP001497512">
    <property type="component" value="Chromosome 2"/>
</dbReference>
<gene>
    <name evidence="1" type="ORF">CSSPTR1EN2_LOCUS12606</name>
</gene>
<dbReference type="SUPFAM" id="SSF52047">
    <property type="entry name" value="RNI-like"/>
    <property type="match status" value="1"/>
</dbReference>
<dbReference type="InterPro" id="IPR032675">
    <property type="entry name" value="LRR_dom_sf"/>
</dbReference>
<dbReference type="EMBL" id="OZ019894">
    <property type="protein sequence ID" value="CAK9215187.1"/>
    <property type="molecule type" value="Genomic_DNA"/>
</dbReference>
<accession>A0ABP0U8G8</accession>
<protein>
    <submittedName>
        <fullName evidence="1">Uncharacterized protein</fullName>
    </submittedName>
</protein>
<name>A0ABP0U8G8_9BRYO</name>